<name>A0A820AD25_9BILA</name>
<dbReference type="EMBL" id="CAJOBF010005682">
    <property type="protein sequence ID" value="CAF4183291.1"/>
    <property type="molecule type" value="Genomic_DNA"/>
</dbReference>
<sequence>MIDNDHCFLGLALILRYGFRLIGALSITKWICFSKVLSSFHYIEMKIKNLCKRNANIDKICPLYSKSHLDNHSNHQITQLTRQENISTSNELIENLHNKGLAMQHAADEHMMVHNHINNDDQTNEIKQDELKMELDFIEQLLRKTKRQLYKRLQHLQTRRAISFPL</sequence>
<protein>
    <submittedName>
        <fullName evidence="1">Uncharacterized protein</fullName>
    </submittedName>
</protein>
<dbReference type="AlphaFoldDB" id="A0A820AD25"/>
<evidence type="ECO:0000313" key="2">
    <source>
        <dbReference type="Proteomes" id="UP000663842"/>
    </source>
</evidence>
<comment type="caution">
    <text evidence="1">The sequence shown here is derived from an EMBL/GenBank/DDBJ whole genome shotgun (WGS) entry which is preliminary data.</text>
</comment>
<evidence type="ECO:0000313" key="1">
    <source>
        <dbReference type="EMBL" id="CAF4183291.1"/>
    </source>
</evidence>
<dbReference type="Proteomes" id="UP000663842">
    <property type="component" value="Unassembled WGS sequence"/>
</dbReference>
<proteinExistence type="predicted"/>
<accession>A0A820AD25</accession>
<organism evidence="1 2">
    <name type="scientific">Rotaria magnacalcarata</name>
    <dbReference type="NCBI Taxonomy" id="392030"/>
    <lineage>
        <taxon>Eukaryota</taxon>
        <taxon>Metazoa</taxon>
        <taxon>Spiralia</taxon>
        <taxon>Gnathifera</taxon>
        <taxon>Rotifera</taxon>
        <taxon>Eurotatoria</taxon>
        <taxon>Bdelloidea</taxon>
        <taxon>Philodinida</taxon>
        <taxon>Philodinidae</taxon>
        <taxon>Rotaria</taxon>
    </lineage>
</organism>
<reference evidence="1" key="1">
    <citation type="submission" date="2021-02" db="EMBL/GenBank/DDBJ databases">
        <authorList>
            <person name="Nowell W R."/>
        </authorList>
    </citation>
    <scope>NUCLEOTIDE SEQUENCE</scope>
</reference>
<gene>
    <name evidence="1" type="ORF">UXM345_LOCUS26985</name>
</gene>